<sequence length="152" mass="17110">MLYPANELLFSAGAVVFDKARKQVLTIVSTDELRGIEEVMFPKGRIEKGESPEDAAVREVREETGARCNLWPGLMALETRYNAKVLKTKVMYWYAATLVEMGDQQLDKNEKLTIRWVDVDNADSVLSFEEDRELLRVCLCTAAANTEDTSSA</sequence>
<dbReference type="PROSITE" id="PS00893">
    <property type="entry name" value="NUDIX_BOX"/>
    <property type="match status" value="1"/>
</dbReference>
<dbReference type="Pfam" id="PF00293">
    <property type="entry name" value="NUDIX"/>
    <property type="match status" value="1"/>
</dbReference>
<name>A0A9W7XDI2_9FUNG</name>
<dbReference type="PANTHER" id="PTHR21340:SF0">
    <property type="entry name" value="BIS(5'-NUCLEOSYL)-TETRAPHOSPHATASE [ASYMMETRICAL]"/>
    <property type="match status" value="1"/>
</dbReference>
<comment type="similarity">
    <text evidence="2">Belongs to the Nudix hydrolase family.</text>
</comment>
<dbReference type="InterPro" id="IPR020476">
    <property type="entry name" value="Nudix_hydrolase"/>
</dbReference>
<evidence type="ECO:0000313" key="5">
    <source>
        <dbReference type="Proteomes" id="UP001145021"/>
    </source>
</evidence>
<dbReference type="GO" id="GO:0006167">
    <property type="term" value="P:AMP biosynthetic process"/>
    <property type="evidence" value="ECO:0007669"/>
    <property type="project" value="TreeGrafter"/>
</dbReference>
<dbReference type="GO" id="GO:0006754">
    <property type="term" value="P:ATP biosynthetic process"/>
    <property type="evidence" value="ECO:0007669"/>
    <property type="project" value="TreeGrafter"/>
</dbReference>
<evidence type="ECO:0000256" key="1">
    <source>
        <dbReference type="ARBA" id="ARBA00022801"/>
    </source>
</evidence>
<comment type="caution">
    <text evidence="4">The sequence shown here is derived from an EMBL/GenBank/DDBJ whole genome shotgun (WGS) entry which is preliminary data.</text>
</comment>
<proteinExistence type="inferred from homology"/>
<dbReference type="InterPro" id="IPR020084">
    <property type="entry name" value="NUDIX_hydrolase_CS"/>
</dbReference>
<dbReference type="SUPFAM" id="SSF55811">
    <property type="entry name" value="Nudix"/>
    <property type="match status" value="1"/>
</dbReference>
<dbReference type="PANTHER" id="PTHR21340">
    <property type="entry name" value="DIADENOSINE 5,5-P1,P4-TETRAPHOSPHATE PYROPHOSPHOHYDROLASE MUTT"/>
    <property type="match status" value="1"/>
</dbReference>
<organism evidence="4 5">
    <name type="scientific">Coemansia asiatica</name>
    <dbReference type="NCBI Taxonomy" id="1052880"/>
    <lineage>
        <taxon>Eukaryota</taxon>
        <taxon>Fungi</taxon>
        <taxon>Fungi incertae sedis</taxon>
        <taxon>Zoopagomycota</taxon>
        <taxon>Kickxellomycotina</taxon>
        <taxon>Kickxellomycetes</taxon>
        <taxon>Kickxellales</taxon>
        <taxon>Kickxellaceae</taxon>
        <taxon>Coemansia</taxon>
    </lineage>
</organism>
<evidence type="ECO:0000259" key="3">
    <source>
        <dbReference type="PROSITE" id="PS51462"/>
    </source>
</evidence>
<evidence type="ECO:0000313" key="4">
    <source>
        <dbReference type="EMBL" id="KAJ1642239.1"/>
    </source>
</evidence>
<keyword evidence="5" id="KW-1185">Reference proteome</keyword>
<accession>A0A9W7XDI2</accession>
<feature type="domain" description="Nudix hydrolase" evidence="3">
    <location>
        <begin position="7"/>
        <end position="139"/>
    </location>
</feature>
<gene>
    <name evidence="4" type="ORF">LPJ64_005893</name>
</gene>
<keyword evidence="1 2" id="KW-0378">Hydrolase</keyword>
<dbReference type="InterPro" id="IPR051325">
    <property type="entry name" value="Nudix_hydrolase_domain"/>
</dbReference>
<dbReference type="EMBL" id="JANBOH010000444">
    <property type="protein sequence ID" value="KAJ1642239.1"/>
    <property type="molecule type" value="Genomic_DNA"/>
</dbReference>
<dbReference type="Proteomes" id="UP001145021">
    <property type="component" value="Unassembled WGS sequence"/>
</dbReference>
<evidence type="ECO:0000256" key="2">
    <source>
        <dbReference type="RuleBase" id="RU003476"/>
    </source>
</evidence>
<dbReference type="GO" id="GO:0004081">
    <property type="term" value="F:bis(5'-nucleosyl)-tetraphosphatase (asymmetrical) activity"/>
    <property type="evidence" value="ECO:0007669"/>
    <property type="project" value="TreeGrafter"/>
</dbReference>
<dbReference type="InterPro" id="IPR015797">
    <property type="entry name" value="NUDIX_hydrolase-like_dom_sf"/>
</dbReference>
<dbReference type="AlphaFoldDB" id="A0A9W7XDI2"/>
<dbReference type="Gene3D" id="3.90.79.10">
    <property type="entry name" value="Nucleoside Triphosphate Pyrophosphohydrolase"/>
    <property type="match status" value="1"/>
</dbReference>
<dbReference type="PRINTS" id="PR00502">
    <property type="entry name" value="NUDIXFAMILY"/>
</dbReference>
<dbReference type="PROSITE" id="PS51462">
    <property type="entry name" value="NUDIX"/>
    <property type="match status" value="1"/>
</dbReference>
<protein>
    <recommendedName>
        <fullName evidence="3">Nudix hydrolase domain-containing protein</fullName>
    </recommendedName>
</protein>
<dbReference type="InterPro" id="IPR000086">
    <property type="entry name" value="NUDIX_hydrolase_dom"/>
</dbReference>
<reference evidence="4" key="1">
    <citation type="submission" date="2022-07" db="EMBL/GenBank/DDBJ databases">
        <title>Phylogenomic reconstructions and comparative analyses of Kickxellomycotina fungi.</title>
        <authorList>
            <person name="Reynolds N.K."/>
            <person name="Stajich J.E."/>
            <person name="Barry K."/>
            <person name="Grigoriev I.V."/>
            <person name="Crous P."/>
            <person name="Smith M.E."/>
        </authorList>
    </citation>
    <scope>NUCLEOTIDE SEQUENCE</scope>
    <source>
        <strain evidence="4">NBRC 105413</strain>
    </source>
</reference>